<organism evidence="3 4">
    <name type="scientific">Microbacterium schleiferi</name>
    <dbReference type="NCBI Taxonomy" id="69362"/>
    <lineage>
        <taxon>Bacteria</taxon>
        <taxon>Bacillati</taxon>
        <taxon>Actinomycetota</taxon>
        <taxon>Actinomycetes</taxon>
        <taxon>Micrococcales</taxon>
        <taxon>Microbacteriaceae</taxon>
        <taxon>Microbacterium</taxon>
    </lineage>
</organism>
<sequence>MTDIPITDARDRLASVIDEARRGTVYLTRRDRRVAAIVDPETLAQLEADSEELSDIRAVDEAWAETERLAETPIPWEDVKRELGL</sequence>
<gene>
    <name evidence="3" type="ORF">V2V91_08050</name>
</gene>
<dbReference type="EMBL" id="JAZHOV010000004">
    <property type="protein sequence ID" value="MEF2255087.1"/>
    <property type="molecule type" value="Genomic_DNA"/>
</dbReference>
<reference evidence="3 4" key="1">
    <citation type="submission" date="2024-01" db="EMBL/GenBank/DDBJ databases">
        <title>the genome sequence of strain Microbacterium schleiferi NBRC 15075.</title>
        <authorList>
            <person name="Ding Y."/>
            <person name="Zhang G."/>
        </authorList>
    </citation>
    <scope>NUCLEOTIDE SEQUENCE [LARGE SCALE GENOMIC DNA]</scope>
    <source>
        <strain evidence="3 4">NBRC 15075</strain>
    </source>
</reference>
<evidence type="ECO:0000313" key="3">
    <source>
        <dbReference type="EMBL" id="MEF2255087.1"/>
    </source>
</evidence>
<comment type="similarity">
    <text evidence="1 2">Belongs to the phD/YefM antitoxin family.</text>
</comment>
<comment type="caution">
    <text evidence="3">The sequence shown here is derived from an EMBL/GenBank/DDBJ whole genome shotgun (WGS) entry which is preliminary data.</text>
</comment>
<evidence type="ECO:0000256" key="1">
    <source>
        <dbReference type="ARBA" id="ARBA00009981"/>
    </source>
</evidence>
<accession>A0ABU7V8I4</accession>
<dbReference type="RefSeq" id="WP_292708622.1">
    <property type="nucleotide sequence ID" value="NZ_BAAAUO010000012.1"/>
</dbReference>
<evidence type="ECO:0000313" key="4">
    <source>
        <dbReference type="Proteomes" id="UP001351900"/>
    </source>
</evidence>
<proteinExistence type="inferred from homology"/>
<dbReference type="Pfam" id="PF02604">
    <property type="entry name" value="PhdYeFM_antitox"/>
    <property type="match status" value="1"/>
</dbReference>
<dbReference type="NCBIfam" id="TIGR01552">
    <property type="entry name" value="phd_fam"/>
    <property type="match status" value="1"/>
</dbReference>
<comment type="function">
    <text evidence="2">Antitoxin component of a type II toxin-antitoxin (TA) system.</text>
</comment>
<dbReference type="InterPro" id="IPR036165">
    <property type="entry name" value="YefM-like_sf"/>
</dbReference>
<dbReference type="InterPro" id="IPR006442">
    <property type="entry name" value="Antitoxin_Phd/YefM"/>
</dbReference>
<dbReference type="Proteomes" id="UP001351900">
    <property type="component" value="Unassembled WGS sequence"/>
</dbReference>
<dbReference type="Gene3D" id="3.40.1620.10">
    <property type="entry name" value="YefM-like domain"/>
    <property type="match status" value="1"/>
</dbReference>
<keyword evidence="4" id="KW-1185">Reference proteome</keyword>
<name>A0ABU7V8I4_9MICO</name>
<protein>
    <recommendedName>
        <fullName evidence="2">Antitoxin</fullName>
    </recommendedName>
</protein>
<evidence type="ECO:0000256" key="2">
    <source>
        <dbReference type="RuleBase" id="RU362080"/>
    </source>
</evidence>
<dbReference type="SUPFAM" id="SSF143120">
    <property type="entry name" value="YefM-like"/>
    <property type="match status" value="1"/>
</dbReference>